<dbReference type="PANTHER" id="PTHR21666">
    <property type="entry name" value="PEPTIDASE-RELATED"/>
    <property type="match status" value="1"/>
</dbReference>
<gene>
    <name evidence="4" type="ORF">IAD50_00605</name>
</gene>
<reference evidence="4" key="1">
    <citation type="submission" date="2020-10" db="EMBL/GenBank/DDBJ databases">
        <authorList>
            <person name="Gilroy R."/>
        </authorList>
    </citation>
    <scope>NUCLEOTIDE SEQUENCE</scope>
    <source>
        <strain evidence="4">CHK195-4489</strain>
    </source>
</reference>
<proteinExistence type="predicted"/>
<dbReference type="SUPFAM" id="SSF51261">
    <property type="entry name" value="Duplicated hybrid motif"/>
    <property type="match status" value="1"/>
</dbReference>
<dbReference type="Proteomes" id="UP000824089">
    <property type="component" value="Unassembled WGS sequence"/>
</dbReference>
<dbReference type="EMBL" id="DVMM01000011">
    <property type="protein sequence ID" value="HIU28777.1"/>
    <property type="molecule type" value="Genomic_DNA"/>
</dbReference>
<dbReference type="PANTHER" id="PTHR21666:SF289">
    <property type="entry name" value="L-ALA--D-GLU ENDOPEPTIDASE"/>
    <property type="match status" value="1"/>
</dbReference>
<dbReference type="CDD" id="cd12797">
    <property type="entry name" value="M23_peptidase"/>
    <property type="match status" value="1"/>
</dbReference>
<sequence length="294" mass="31445">MYEARTVSKGSALLVGVGAAVTALALNVCVLSVEVTALQSEKTQLAQELTDTKTALEKDIEVLTDSLESNRAESETKDEIIEEQKNALADSEAEKEDLIAEFTEQINNLDLTGGAASRSSADLSNAKNSLAETEMLIRDALGYTETADALVAKLHAKAEALQDTMDRYPDFYPTIGEVNSPFGYRRHPITGETKLHSGQDIGSGTGTPIWAAAKGTVSYVGYEDGYGYHICIDHGNGLSTKYAHLSEMLVSVGDEVGKGDLIARMGATGRVTGPHLHFEVIRNGECVDPADYIG</sequence>
<keyword evidence="1" id="KW-0732">Signal</keyword>
<protein>
    <submittedName>
        <fullName evidence="4">Peptidoglycan DD-metalloendopeptidase family protein</fullName>
    </submittedName>
</protein>
<dbReference type="GO" id="GO:0004222">
    <property type="term" value="F:metalloendopeptidase activity"/>
    <property type="evidence" value="ECO:0007669"/>
    <property type="project" value="TreeGrafter"/>
</dbReference>
<keyword evidence="2" id="KW-0175">Coiled coil</keyword>
<accession>A0A9D1LA01</accession>
<reference evidence="4" key="2">
    <citation type="journal article" date="2021" name="PeerJ">
        <title>Extensive microbial diversity within the chicken gut microbiome revealed by metagenomics and culture.</title>
        <authorList>
            <person name="Gilroy R."/>
            <person name="Ravi A."/>
            <person name="Getino M."/>
            <person name="Pursley I."/>
            <person name="Horton D.L."/>
            <person name="Alikhan N.F."/>
            <person name="Baker D."/>
            <person name="Gharbi K."/>
            <person name="Hall N."/>
            <person name="Watson M."/>
            <person name="Adriaenssens E.M."/>
            <person name="Foster-Nyarko E."/>
            <person name="Jarju S."/>
            <person name="Secka A."/>
            <person name="Antonio M."/>
            <person name="Oren A."/>
            <person name="Chaudhuri R.R."/>
            <person name="La Ragione R."/>
            <person name="Hildebrand F."/>
            <person name="Pallen M.J."/>
        </authorList>
    </citation>
    <scope>NUCLEOTIDE SEQUENCE</scope>
    <source>
        <strain evidence="4">CHK195-4489</strain>
    </source>
</reference>
<dbReference type="InterPro" id="IPR011055">
    <property type="entry name" value="Dup_hybrid_motif"/>
</dbReference>
<evidence type="ECO:0000259" key="3">
    <source>
        <dbReference type="Pfam" id="PF01551"/>
    </source>
</evidence>
<dbReference type="Pfam" id="PF01551">
    <property type="entry name" value="Peptidase_M23"/>
    <property type="match status" value="1"/>
</dbReference>
<dbReference type="InterPro" id="IPR050570">
    <property type="entry name" value="Cell_wall_metabolism_enzyme"/>
</dbReference>
<dbReference type="InterPro" id="IPR016047">
    <property type="entry name" value="M23ase_b-sheet_dom"/>
</dbReference>
<comment type="caution">
    <text evidence="4">The sequence shown here is derived from an EMBL/GenBank/DDBJ whole genome shotgun (WGS) entry which is preliminary data.</text>
</comment>
<dbReference type="Gene3D" id="2.70.70.10">
    <property type="entry name" value="Glucose Permease (Domain IIA)"/>
    <property type="match status" value="1"/>
</dbReference>
<evidence type="ECO:0000256" key="2">
    <source>
        <dbReference type="SAM" id="Coils"/>
    </source>
</evidence>
<evidence type="ECO:0000256" key="1">
    <source>
        <dbReference type="ARBA" id="ARBA00022729"/>
    </source>
</evidence>
<name>A0A9D1LA01_9CLOT</name>
<feature type="domain" description="M23ase beta-sheet core" evidence="3">
    <location>
        <begin position="195"/>
        <end position="289"/>
    </location>
</feature>
<evidence type="ECO:0000313" key="5">
    <source>
        <dbReference type="Proteomes" id="UP000824089"/>
    </source>
</evidence>
<dbReference type="AlphaFoldDB" id="A0A9D1LA01"/>
<evidence type="ECO:0000313" key="4">
    <source>
        <dbReference type="EMBL" id="HIU28777.1"/>
    </source>
</evidence>
<organism evidence="4 5">
    <name type="scientific">Candidatus Egerieisoma faecipullorum</name>
    <dbReference type="NCBI Taxonomy" id="2840963"/>
    <lineage>
        <taxon>Bacteria</taxon>
        <taxon>Bacillati</taxon>
        <taxon>Bacillota</taxon>
        <taxon>Clostridia</taxon>
        <taxon>Eubacteriales</taxon>
        <taxon>Clostridiaceae</taxon>
        <taxon>Clostridiaceae incertae sedis</taxon>
        <taxon>Candidatus Egerieisoma</taxon>
    </lineage>
</organism>
<feature type="coiled-coil region" evidence="2">
    <location>
        <begin position="46"/>
        <end position="108"/>
    </location>
</feature>
<dbReference type="FunFam" id="2.70.70.10:FF:000006">
    <property type="entry name" value="M23 family peptidase"/>
    <property type="match status" value="1"/>
</dbReference>